<protein>
    <recommendedName>
        <fullName evidence="3">Thiamine biosynthesis protein ApbE</fullName>
    </recommendedName>
</protein>
<comment type="caution">
    <text evidence="1">The sequence shown here is derived from an EMBL/GenBank/DDBJ whole genome shotgun (WGS) entry which is preliminary data.</text>
</comment>
<dbReference type="NCBIfam" id="NF003323">
    <property type="entry name" value="PRK04334.1-3"/>
    <property type="match status" value="1"/>
</dbReference>
<sequence>MHEERIYRRDYITEDLKGFEVVVKETDLYICAKTNLSKEAVNFTLKYRTQIEEYIKKHPNFQTSLAPLFFNLFAPPIIKEMLAASRIAGVGPMASVAGAIAEFVGRDLLKYSDEVIIENGGDIFIKSQKKRNLGIYAGDSQFSNKLAIEIDGKKTPLGVCTSSGTVGPSLSFGKTDATVVISRSTALADACATAIGNMVNDVGDIKRALEFARKIKGVLGILIIFKDRLGAWGDVKIV</sequence>
<name>A0A1J4SIN7_9BACT</name>
<evidence type="ECO:0000313" key="1">
    <source>
        <dbReference type="EMBL" id="OIN98500.1"/>
    </source>
</evidence>
<evidence type="ECO:0000313" key="2">
    <source>
        <dbReference type="Proteomes" id="UP000182278"/>
    </source>
</evidence>
<dbReference type="AlphaFoldDB" id="A0A1J4SIN7"/>
<organism evidence="1 2">
    <name type="scientific">Candidatus Desantisbacteria bacterium CG1_02_38_46</name>
    <dbReference type="NCBI Taxonomy" id="1817893"/>
    <lineage>
        <taxon>Bacteria</taxon>
        <taxon>Candidatus Desantisiibacteriota</taxon>
    </lineage>
</organism>
<reference evidence="1 2" key="1">
    <citation type="journal article" date="2016" name="Environ. Microbiol.">
        <title>Genomic resolution of a cold subsurface aquifer community provides metabolic insights for novel microbes adapted to high CO concentrations.</title>
        <authorList>
            <person name="Probst A.J."/>
            <person name="Castelle C.J."/>
            <person name="Singh A."/>
            <person name="Brown C.T."/>
            <person name="Anantharaman K."/>
            <person name="Sharon I."/>
            <person name="Hug L.A."/>
            <person name="Burstein D."/>
            <person name="Emerson J.B."/>
            <person name="Thomas B.C."/>
            <person name="Banfield J.F."/>
        </authorList>
    </citation>
    <scope>NUCLEOTIDE SEQUENCE [LARGE SCALE GENOMIC DNA]</scope>
    <source>
        <strain evidence="1">CG1_02_38_46</strain>
    </source>
</reference>
<dbReference type="Gene3D" id="3.10.520.10">
    <property type="entry name" value="ApbE-like domains"/>
    <property type="match status" value="1"/>
</dbReference>
<dbReference type="InterPro" id="IPR003374">
    <property type="entry name" value="ApbE-like_sf"/>
</dbReference>
<proteinExistence type="predicted"/>
<accession>A0A1J4SIN7</accession>
<dbReference type="PIRSF" id="PIRSF006421">
    <property type="entry name" value="UCP006421"/>
    <property type="match status" value="1"/>
</dbReference>
<dbReference type="Proteomes" id="UP000182278">
    <property type="component" value="Unassembled WGS sequence"/>
</dbReference>
<evidence type="ECO:0008006" key="3">
    <source>
        <dbReference type="Google" id="ProtNLM"/>
    </source>
</evidence>
<dbReference type="InterPro" id="IPR007183">
    <property type="entry name" value="UPF0280"/>
</dbReference>
<dbReference type="SUPFAM" id="SSF143631">
    <property type="entry name" value="ApbE-like"/>
    <property type="match status" value="1"/>
</dbReference>
<dbReference type="EMBL" id="MNUO01000012">
    <property type="protein sequence ID" value="OIN98500.1"/>
    <property type="molecule type" value="Genomic_DNA"/>
</dbReference>
<gene>
    <name evidence="1" type="ORF">AUJ66_00915</name>
</gene>
<dbReference type="STRING" id="1817893.AUJ66_00915"/>